<feature type="binding site" evidence="3">
    <location>
        <position position="57"/>
    </location>
    <ligand>
        <name>Mg(2+)</name>
        <dbReference type="ChEBI" id="CHEBI:18420"/>
    </ligand>
</feature>
<proteinExistence type="inferred from homology"/>
<comment type="similarity">
    <text evidence="4">Belongs to the Nudix hydrolase family.</text>
</comment>
<sequence>MKTYKTPVSALVLIYTPDLKVLIMERADKAGFWQSVTGSIEGDETPQQAAARELAEETGLDATQYTLEDWNVSNVYEIYPHWRHRYAPGVTENREHLFGLMLPSALPVTLAPNEHLQYEWVDWREAAKRVFSWTNIDALKRLGERHQLTL</sequence>
<keyword evidence="7" id="KW-1185">Reference proteome</keyword>
<organism evidence="6 7">
    <name type="scientific">Methylotenera oryzisoli</name>
    <dbReference type="NCBI Taxonomy" id="2080758"/>
    <lineage>
        <taxon>Bacteria</taxon>
        <taxon>Pseudomonadati</taxon>
        <taxon>Pseudomonadota</taxon>
        <taxon>Betaproteobacteria</taxon>
        <taxon>Nitrosomonadales</taxon>
        <taxon>Methylophilaceae</taxon>
        <taxon>Methylotenera</taxon>
    </lineage>
</organism>
<dbReference type="Gene3D" id="3.90.79.10">
    <property type="entry name" value="Nucleoside Triphosphate Pyrophosphohydrolase"/>
    <property type="match status" value="1"/>
</dbReference>
<keyword evidence="3" id="KW-0479">Metal-binding</keyword>
<dbReference type="GO" id="GO:0019177">
    <property type="term" value="F:dihydroneopterin triphosphate pyrophosphohydrolase activity"/>
    <property type="evidence" value="ECO:0007669"/>
    <property type="project" value="InterPro"/>
</dbReference>
<evidence type="ECO:0000256" key="3">
    <source>
        <dbReference type="PIRSR" id="PIRSR603564-2"/>
    </source>
</evidence>
<protein>
    <submittedName>
        <fullName evidence="6">Dihydroneopterin triphosphate diphosphatase</fullName>
    </submittedName>
</protein>
<feature type="binding site" evidence="2">
    <location>
        <position position="37"/>
    </location>
    <ligand>
        <name>substrate</name>
    </ligand>
</feature>
<feature type="domain" description="Nudix hydrolase" evidence="5">
    <location>
        <begin position="3"/>
        <end position="143"/>
    </location>
</feature>
<comment type="caution">
    <text evidence="6">The sequence shown here is derived from an EMBL/GenBank/DDBJ whole genome shotgun (WGS) entry which is preliminary data.</text>
</comment>
<evidence type="ECO:0000256" key="4">
    <source>
        <dbReference type="RuleBase" id="RU003476"/>
    </source>
</evidence>
<dbReference type="SUPFAM" id="SSF55811">
    <property type="entry name" value="Nudix"/>
    <property type="match status" value="1"/>
</dbReference>
<dbReference type="OrthoDB" id="7066556at2"/>
<evidence type="ECO:0000259" key="5">
    <source>
        <dbReference type="PROSITE" id="PS51462"/>
    </source>
</evidence>
<dbReference type="PROSITE" id="PS00893">
    <property type="entry name" value="NUDIX_BOX"/>
    <property type="match status" value="1"/>
</dbReference>
<reference evidence="6 7" key="1">
    <citation type="submission" date="2018-02" db="EMBL/GenBank/DDBJ databases">
        <title>A novel lanthanide dependent methylotroph, Methylotenera sp. La3113.</title>
        <authorList>
            <person name="Lv H."/>
            <person name="Tani A."/>
        </authorList>
    </citation>
    <scope>NUCLEOTIDE SEQUENCE [LARGE SCALE GENOMIC DNA]</scope>
    <source>
        <strain evidence="6 7">La3113</strain>
    </source>
</reference>
<dbReference type="EMBL" id="PQVH01000005">
    <property type="protein sequence ID" value="TFW72604.1"/>
    <property type="molecule type" value="Genomic_DNA"/>
</dbReference>
<feature type="binding site" evidence="2">
    <location>
        <position position="132"/>
    </location>
    <ligand>
        <name>substrate</name>
    </ligand>
</feature>
<dbReference type="PANTHER" id="PTHR43736">
    <property type="entry name" value="ADP-RIBOSE PYROPHOSPHATASE"/>
    <property type="match status" value="1"/>
</dbReference>
<comment type="cofactor">
    <cofactor evidence="3">
        <name>Mg(2+)</name>
        <dbReference type="ChEBI" id="CHEBI:18420"/>
    </cofactor>
    <text evidence="3">Binds 1 Mg(2+) ion per subunit.</text>
</comment>
<dbReference type="InterPro" id="IPR003564">
    <property type="entry name" value="DHNTPase"/>
</dbReference>
<feature type="binding site" evidence="2">
    <location>
        <position position="26"/>
    </location>
    <ligand>
        <name>substrate</name>
    </ligand>
</feature>
<evidence type="ECO:0000256" key="2">
    <source>
        <dbReference type="PIRSR" id="PIRSR603564-1"/>
    </source>
</evidence>
<dbReference type="InterPro" id="IPR000086">
    <property type="entry name" value="NUDIX_hydrolase_dom"/>
</dbReference>
<dbReference type="NCBIfam" id="NF006961">
    <property type="entry name" value="PRK09438.1"/>
    <property type="match status" value="1"/>
</dbReference>
<dbReference type="CDD" id="cd04664">
    <property type="entry name" value="NUDIX_DHNTPase_like"/>
    <property type="match status" value="1"/>
</dbReference>
<dbReference type="RefSeq" id="WP_135276637.1">
    <property type="nucleotide sequence ID" value="NZ_PQVH01000005.1"/>
</dbReference>
<feature type="binding site" evidence="2">
    <location>
        <position position="5"/>
    </location>
    <ligand>
        <name>substrate</name>
    </ligand>
</feature>
<feature type="binding site" evidence="3">
    <location>
        <position position="53"/>
    </location>
    <ligand>
        <name>Mg(2+)</name>
        <dbReference type="ChEBI" id="CHEBI:18420"/>
    </ligand>
</feature>
<name>A0A4Y9VUZ8_9PROT</name>
<dbReference type="InterPro" id="IPR015797">
    <property type="entry name" value="NUDIX_hydrolase-like_dom_sf"/>
</dbReference>
<dbReference type="Pfam" id="PF00293">
    <property type="entry name" value="NUDIX"/>
    <property type="match status" value="1"/>
</dbReference>
<accession>A0A4Y9VUZ8</accession>
<keyword evidence="3" id="KW-0460">Magnesium</keyword>
<dbReference type="InterPro" id="IPR020084">
    <property type="entry name" value="NUDIX_hydrolase_CS"/>
</dbReference>
<keyword evidence="1 4" id="KW-0378">Hydrolase</keyword>
<evidence type="ECO:0000313" key="7">
    <source>
        <dbReference type="Proteomes" id="UP000297706"/>
    </source>
</evidence>
<dbReference type="GO" id="GO:0046872">
    <property type="term" value="F:metal ion binding"/>
    <property type="evidence" value="ECO:0007669"/>
    <property type="project" value="UniProtKB-KW"/>
</dbReference>
<evidence type="ECO:0000256" key="1">
    <source>
        <dbReference type="ARBA" id="ARBA00022801"/>
    </source>
</evidence>
<dbReference type="GO" id="GO:0008828">
    <property type="term" value="F:dATP diphosphatase activity"/>
    <property type="evidence" value="ECO:0007669"/>
    <property type="project" value="InterPro"/>
</dbReference>
<dbReference type="PANTHER" id="PTHR43736:SF1">
    <property type="entry name" value="DIHYDRONEOPTERIN TRIPHOSPHATE DIPHOSPHATASE"/>
    <property type="match status" value="1"/>
</dbReference>
<dbReference type="GO" id="GO:0046656">
    <property type="term" value="P:folic acid biosynthetic process"/>
    <property type="evidence" value="ECO:0007669"/>
    <property type="project" value="InterPro"/>
</dbReference>
<dbReference type="PRINTS" id="PR01404">
    <property type="entry name" value="NPPPHYDRLASE"/>
</dbReference>
<dbReference type="Proteomes" id="UP000297706">
    <property type="component" value="Unassembled WGS sequence"/>
</dbReference>
<dbReference type="PRINTS" id="PR00502">
    <property type="entry name" value="NUDIXFAMILY"/>
</dbReference>
<dbReference type="AlphaFoldDB" id="A0A4Y9VUZ8"/>
<dbReference type="PROSITE" id="PS51462">
    <property type="entry name" value="NUDIX"/>
    <property type="match status" value="1"/>
</dbReference>
<gene>
    <name evidence="6" type="ORF">C3Y98_03090</name>
</gene>
<dbReference type="InterPro" id="IPR020476">
    <property type="entry name" value="Nudix_hydrolase"/>
</dbReference>
<feature type="binding site" evidence="3">
    <location>
        <position position="114"/>
    </location>
    <ligand>
        <name>Mg(2+)</name>
        <dbReference type="ChEBI" id="CHEBI:18420"/>
    </ligand>
</feature>
<evidence type="ECO:0000313" key="6">
    <source>
        <dbReference type="EMBL" id="TFW72604.1"/>
    </source>
</evidence>